<comment type="caution">
    <text evidence="2">The sequence shown here is derived from an EMBL/GenBank/DDBJ whole genome shotgun (WGS) entry which is preliminary data.</text>
</comment>
<dbReference type="GO" id="GO:0009733">
    <property type="term" value="P:response to auxin"/>
    <property type="evidence" value="ECO:0007669"/>
    <property type="project" value="InterPro"/>
</dbReference>
<proteinExistence type="inferred from homology"/>
<protein>
    <submittedName>
        <fullName evidence="2">Uncharacterized protein</fullName>
    </submittedName>
</protein>
<dbReference type="InterPro" id="IPR003676">
    <property type="entry name" value="SAUR_fam"/>
</dbReference>
<name>A0AA38H0S9_TAXCH</name>
<sequence>MEEGNMDVKGSKLVLKIVNLWKRLARSDGRSRYSRLNTPTDPSCTCSCSDSNCRPLRTSSLSATEFNCAHSSGNCFNLMPSRKWQIPGRLSRQLSFIRRNEGKTKAKERIDNNNNNGCPAKDVPKGFIAVYVGDMQEEQKRFVIPVFLFKSSALHAFAQGSGGGLWLQSERRLHHSLS</sequence>
<dbReference type="Proteomes" id="UP000824469">
    <property type="component" value="Unassembled WGS sequence"/>
</dbReference>
<evidence type="ECO:0000313" key="2">
    <source>
        <dbReference type="EMBL" id="KAH9332083.1"/>
    </source>
</evidence>
<keyword evidence="3" id="KW-1185">Reference proteome</keyword>
<dbReference type="AlphaFoldDB" id="A0AA38H0S9"/>
<comment type="similarity">
    <text evidence="1">Belongs to the ARG7 family.</text>
</comment>
<evidence type="ECO:0000256" key="1">
    <source>
        <dbReference type="ARBA" id="ARBA00006974"/>
    </source>
</evidence>
<evidence type="ECO:0000313" key="3">
    <source>
        <dbReference type="Proteomes" id="UP000824469"/>
    </source>
</evidence>
<gene>
    <name evidence="2" type="ORF">KI387_004191</name>
</gene>
<organism evidence="2 3">
    <name type="scientific">Taxus chinensis</name>
    <name type="common">Chinese yew</name>
    <name type="synonym">Taxus wallichiana var. chinensis</name>
    <dbReference type="NCBI Taxonomy" id="29808"/>
    <lineage>
        <taxon>Eukaryota</taxon>
        <taxon>Viridiplantae</taxon>
        <taxon>Streptophyta</taxon>
        <taxon>Embryophyta</taxon>
        <taxon>Tracheophyta</taxon>
        <taxon>Spermatophyta</taxon>
        <taxon>Pinopsida</taxon>
        <taxon>Pinidae</taxon>
        <taxon>Conifers II</taxon>
        <taxon>Cupressales</taxon>
        <taxon>Taxaceae</taxon>
        <taxon>Taxus</taxon>
    </lineage>
</organism>
<reference evidence="2 3" key="1">
    <citation type="journal article" date="2021" name="Nat. Plants">
        <title>The Taxus genome provides insights into paclitaxel biosynthesis.</title>
        <authorList>
            <person name="Xiong X."/>
            <person name="Gou J."/>
            <person name="Liao Q."/>
            <person name="Li Y."/>
            <person name="Zhou Q."/>
            <person name="Bi G."/>
            <person name="Li C."/>
            <person name="Du R."/>
            <person name="Wang X."/>
            <person name="Sun T."/>
            <person name="Guo L."/>
            <person name="Liang H."/>
            <person name="Lu P."/>
            <person name="Wu Y."/>
            <person name="Zhang Z."/>
            <person name="Ro D.K."/>
            <person name="Shang Y."/>
            <person name="Huang S."/>
            <person name="Yan J."/>
        </authorList>
    </citation>
    <scope>NUCLEOTIDE SEQUENCE [LARGE SCALE GENOMIC DNA]</scope>
    <source>
        <strain evidence="2">Ta-2019</strain>
    </source>
</reference>
<accession>A0AA38H0S9</accession>
<dbReference type="OMA" id="LWNSACE"/>
<feature type="non-terminal residue" evidence="2">
    <location>
        <position position="178"/>
    </location>
</feature>
<dbReference type="Pfam" id="PF02519">
    <property type="entry name" value="Auxin_inducible"/>
    <property type="match status" value="1"/>
</dbReference>
<dbReference type="EMBL" id="JAHRHJ020000001">
    <property type="protein sequence ID" value="KAH9332083.1"/>
    <property type="molecule type" value="Genomic_DNA"/>
</dbReference>